<protein>
    <submittedName>
        <fullName evidence="2">Uncharacterized protein</fullName>
    </submittedName>
</protein>
<evidence type="ECO:0000313" key="2">
    <source>
        <dbReference type="EMBL" id="RXI03622.1"/>
    </source>
</evidence>
<evidence type="ECO:0000313" key="3">
    <source>
        <dbReference type="Proteomes" id="UP000290289"/>
    </source>
</evidence>
<gene>
    <name evidence="2" type="ORF">DVH24_004274</name>
</gene>
<proteinExistence type="predicted"/>
<feature type="region of interest" description="Disordered" evidence="1">
    <location>
        <begin position="1"/>
        <end position="21"/>
    </location>
</feature>
<accession>A0A498KDQ0</accession>
<dbReference type="Proteomes" id="UP000290289">
    <property type="component" value="Chromosome 3"/>
</dbReference>
<comment type="caution">
    <text evidence="2">The sequence shown here is derived from an EMBL/GenBank/DDBJ whole genome shotgun (WGS) entry which is preliminary data.</text>
</comment>
<dbReference type="AlphaFoldDB" id="A0A498KDQ0"/>
<evidence type="ECO:0000256" key="1">
    <source>
        <dbReference type="SAM" id="MobiDB-lite"/>
    </source>
</evidence>
<keyword evidence="3" id="KW-1185">Reference proteome</keyword>
<sequence>MGWDMMGRNGEGAKIPLDGNKKEEGDGEVIILCSTDVEQVVSGDEVERKFIQNLSRGTTRSTRFRDTKRGMERLVPLHFVTSRIPHGTLSYY</sequence>
<organism evidence="2 3">
    <name type="scientific">Malus domestica</name>
    <name type="common">Apple</name>
    <name type="synonym">Pyrus malus</name>
    <dbReference type="NCBI Taxonomy" id="3750"/>
    <lineage>
        <taxon>Eukaryota</taxon>
        <taxon>Viridiplantae</taxon>
        <taxon>Streptophyta</taxon>
        <taxon>Embryophyta</taxon>
        <taxon>Tracheophyta</taxon>
        <taxon>Spermatophyta</taxon>
        <taxon>Magnoliopsida</taxon>
        <taxon>eudicotyledons</taxon>
        <taxon>Gunneridae</taxon>
        <taxon>Pentapetalae</taxon>
        <taxon>rosids</taxon>
        <taxon>fabids</taxon>
        <taxon>Rosales</taxon>
        <taxon>Rosaceae</taxon>
        <taxon>Amygdaloideae</taxon>
        <taxon>Maleae</taxon>
        <taxon>Malus</taxon>
    </lineage>
</organism>
<name>A0A498KDQ0_MALDO</name>
<dbReference type="EMBL" id="RDQH01000329">
    <property type="protein sequence ID" value="RXI03622.1"/>
    <property type="molecule type" value="Genomic_DNA"/>
</dbReference>
<reference evidence="2 3" key="1">
    <citation type="submission" date="2018-10" db="EMBL/GenBank/DDBJ databases">
        <title>A high-quality apple genome assembly.</title>
        <authorList>
            <person name="Hu J."/>
        </authorList>
    </citation>
    <scope>NUCLEOTIDE SEQUENCE [LARGE SCALE GENOMIC DNA]</scope>
    <source>
        <strain evidence="3">cv. HFTH1</strain>
        <tissue evidence="2">Young leaf</tissue>
    </source>
</reference>